<sequence>MTQSDESAIRALCSHWQHATAAGDYDSVLALMADDAIFITPGQPPIIGKSAFAALLPPRQAGIRIDTVQDIAEIVICADLAYARSHLEVTVRSPQLAQPVTRSGQTLTLYQRQADGRWLLLRDANTLLLDATSGRPLD</sequence>
<dbReference type="InterPro" id="IPR032710">
    <property type="entry name" value="NTF2-like_dom_sf"/>
</dbReference>
<evidence type="ECO:0000259" key="1">
    <source>
        <dbReference type="Pfam" id="PF14534"/>
    </source>
</evidence>
<dbReference type="Proteomes" id="UP000621859">
    <property type="component" value="Unassembled WGS sequence"/>
</dbReference>
<dbReference type="GO" id="GO:0016853">
    <property type="term" value="F:isomerase activity"/>
    <property type="evidence" value="ECO:0007669"/>
    <property type="project" value="UniProtKB-KW"/>
</dbReference>
<reference evidence="3" key="1">
    <citation type="journal article" date="2019" name="Int. J. Syst. Evol. Microbiol.">
        <title>The Global Catalogue of Microorganisms (GCM) 10K type strain sequencing project: providing services to taxonomists for standard genome sequencing and annotation.</title>
        <authorList>
            <consortium name="The Broad Institute Genomics Platform"/>
            <consortium name="The Broad Institute Genome Sequencing Center for Infectious Disease"/>
            <person name="Wu L."/>
            <person name="Ma J."/>
        </authorList>
    </citation>
    <scope>NUCLEOTIDE SEQUENCE [LARGE SCALE GENOMIC DNA]</scope>
    <source>
        <strain evidence="3">CGMCC 1.8860</strain>
    </source>
</reference>
<keyword evidence="3" id="KW-1185">Reference proteome</keyword>
<dbReference type="RefSeq" id="WP_188692913.1">
    <property type="nucleotide sequence ID" value="NZ_BMLY01000003.1"/>
</dbReference>
<dbReference type="SUPFAM" id="SSF54427">
    <property type="entry name" value="NTF2-like"/>
    <property type="match status" value="1"/>
</dbReference>
<organism evidence="2 3">
    <name type="scientific">Silvimonas amylolytica</name>
    <dbReference type="NCBI Taxonomy" id="449663"/>
    <lineage>
        <taxon>Bacteria</taxon>
        <taxon>Pseudomonadati</taxon>
        <taxon>Pseudomonadota</taxon>
        <taxon>Betaproteobacteria</taxon>
        <taxon>Neisseriales</taxon>
        <taxon>Chitinibacteraceae</taxon>
        <taxon>Silvimonas</taxon>
    </lineage>
</organism>
<dbReference type="InterPro" id="IPR027843">
    <property type="entry name" value="DUF4440"/>
</dbReference>
<keyword evidence="2" id="KW-0413">Isomerase</keyword>
<evidence type="ECO:0000313" key="3">
    <source>
        <dbReference type="Proteomes" id="UP000621859"/>
    </source>
</evidence>
<dbReference type="Pfam" id="PF14534">
    <property type="entry name" value="DUF4440"/>
    <property type="match status" value="1"/>
</dbReference>
<dbReference type="NCBIfam" id="TIGR02246">
    <property type="entry name" value="SgcJ/EcaC family oxidoreductase"/>
    <property type="match status" value="1"/>
</dbReference>
<gene>
    <name evidence="2" type="ORF">GCM10010971_20830</name>
</gene>
<dbReference type="EMBL" id="BMLY01000003">
    <property type="protein sequence ID" value="GGP26264.1"/>
    <property type="molecule type" value="Genomic_DNA"/>
</dbReference>
<accession>A0ABQ2PMQ3</accession>
<comment type="caution">
    <text evidence="2">The sequence shown here is derived from an EMBL/GenBank/DDBJ whole genome shotgun (WGS) entry which is preliminary data.</text>
</comment>
<name>A0ABQ2PMQ3_9NEIS</name>
<feature type="domain" description="DUF4440" evidence="1">
    <location>
        <begin position="9"/>
        <end position="120"/>
    </location>
</feature>
<evidence type="ECO:0000313" key="2">
    <source>
        <dbReference type="EMBL" id="GGP26264.1"/>
    </source>
</evidence>
<dbReference type="InterPro" id="IPR011944">
    <property type="entry name" value="Steroid_delta5-4_isomerase"/>
</dbReference>
<proteinExistence type="predicted"/>
<protein>
    <submittedName>
        <fullName evidence="2">Ketosteroid isomerase</fullName>
    </submittedName>
</protein>
<dbReference type="Gene3D" id="3.10.450.50">
    <property type="match status" value="1"/>
</dbReference>